<dbReference type="Pfam" id="PF09476">
    <property type="entry name" value="Pilus_CpaD"/>
    <property type="match status" value="1"/>
</dbReference>
<name>A0A1L6JEU2_9SPHN</name>
<dbReference type="EMBL" id="QQWO01000002">
    <property type="protein sequence ID" value="RSV06961.1"/>
    <property type="molecule type" value="Genomic_DNA"/>
</dbReference>
<dbReference type="RefSeq" id="WP_075152808.1">
    <property type="nucleotide sequence ID" value="NZ_CP018820.1"/>
</dbReference>
<dbReference type="Proteomes" id="UP000185161">
    <property type="component" value="Chromosome"/>
</dbReference>
<keyword evidence="1" id="KW-0732">Signal</keyword>
<dbReference type="PROSITE" id="PS51257">
    <property type="entry name" value="PROKAR_LIPOPROTEIN"/>
    <property type="match status" value="1"/>
</dbReference>
<evidence type="ECO:0000313" key="5">
    <source>
        <dbReference type="Proteomes" id="UP000185161"/>
    </source>
</evidence>
<reference evidence="2" key="1">
    <citation type="submission" date="2016-12" db="EMBL/GenBank/DDBJ databases">
        <title>Whole genome sequencing of Sphingomonas koreensis.</title>
        <authorList>
            <person name="Conlan S."/>
            <person name="Thomas P.J."/>
            <person name="Mullikin J."/>
            <person name="Palmore T.N."/>
            <person name="Frank K.M."/>
            <person name="Segre J.A."/>
        </authorList>
    </citation>
    <scope>NUCLEOTIDE SEQUENCE</scope>
    <source>
        <strain evidence="2">ABOJV</strain>
    </source>
</reference>
<dbReference type="EMBL" id="QQYZ01000029">
    <property type="protein sequence ID" value="RSY77710.1"/>
    <property type="molecule type" value="Genomic_DNA"/>
</dbReference>
<dbReference type="EMBL" id="CP018820">
    <property type="protein sequence ID" value="APR54444.1"/>
    <property type="molecule type" value="Genomic_DNA"/>
</dbReference>
<gene>
    <name evidence="2" type="ORF">BRX40_20265</name>
    <name evidence="3" type="ORF">CA257_02850</name>
    <name evidence="4" type="ORF">DAH66_20115</name>
</gene>
<evidence type="ECO:0000313" key="3">
    <source>
        <dbReference type="EMBL" id="RSV06961.1"/>
    </source>
</evidence>
<evidence type="ECO:0000313" key="2">
    <source>
        <dbReference type="EMBL" id="APR54444.1"/>
    </source>
</evidence>
<proteinExistence type="predicted"/>
<evidence type="ECO:0000256" key="1">
    <source>
        <dbReference type="SAM" id="SignalP"/>
    </source>
</evidence>
<reference evidence="5" key="2">
    <citation type="submission" date="2016-12" db="EMBL/GenBank/DDBJ databases">
        <title>Whole genome sequencing of Sphingomonas sp. ABOJV.</title>
        <authorList>
            <person name="Conlan S."/>
            <person name="Thomas P.J."/>
            <person name="Mullikin J."/>
            <person name="Palmore T.N."/>
            <person name="Frank K.M."/>
            <person name="Segre J.A."/>
        </authorList>
    </citation>
    <scope>NUCLEOTIDE SEQUENCE [LARGE SCALE GENOMIC DNA]</scope>
    <source>
        <strain evidence="5">ABOJV</strain>
    </source>
</reference>
<evidence type="ECO:0000313" key="4">
    <source>
        <dbReference type="EMBL" id="RSY77710.1"/>
    </source>
</evidence>
<keyword evidence="5" id="KW-1185">Reference proteome</keyword>
<dbReference type="AlphaFoldDB" id="A0A1L6JEU2"/>
<feature type="signal peptide" evidence="1">
    <location>
        <begin position="1"/>
        <end position="18"/>
    </location>
</feature>
<evidence type="ECO:0000313" key="7">
    <source>
        <dbReference type="Proteomes" id="UP000287746"/>
    </source>
</evidence>
<accession>A0A1L6JEU2</accession>
<dbReference type="Proteomes" id="UP000287746">
    <property type="component" value="Unassembled WGS sequence"/>
</dbReference>
<dbReference type="GeneID" id="44134902"/>
<feature type="chain" id="PRO_5041797974" evidence="1">
    <location>
        <begin position="19"/>
        <end position="211"/>
    </location>
</feature>
<sequence length="211" mass="21629">MFKHIALPLLLVPAALLSGCGTYNGGMESLHQPVVQRTDYALDLTAAGASLAPGESERLAGWLRAMRPGYGDRISLDDGGDGTTGRDQVAAEAGRYGLMLGDSAPVTAGAITPGTVRVVVTRMSASVPSCPDFSRVYEPDYQASTTSNFGCATNKNLAAMIANPADLVRGEPGSGTADPVQITKAIKAYREAVPTGSGGTAVRAESAGGKK</sequence>
<dbReference type="STRING" id="93064.BRX40_20265"/>
<dbReference type="OrthoDB" id="9802674at2"/>
<dbReference type="InterPro" id="IPR019027">
    <property type="entry name" value="Pilus_biogenesis_CpaD-related"/>
</dbReference>
<reference evidence="6 7" key="3">
    <citation type="submission" date="2018-07" db="EMBL/GenBank/DDBJ databases">
        <title>Genomic and Epidemiologic Investigation of an Indolent Hospital Outbreak.</title>
        <authorList>
            <person name="Johnson R.C."/>
            <person name="Deming C."/>
            <person name="Conlan S."/>
            <person name="Zellmer C.J."/>
            <person name="Michelin A.V."/>
            <person name="Lee-Lin S."/>
            <person name="Thomas P.J."/>
            <person name="Park M."/>
            <person name="Weingarten R.A."/>
            <person name="Less J."/>
            <person name="Dekker J.P."/>
            <person name="Frank K.M."/>
            <person name="Musser K.A."/>
            <person name="Mcquiston J.R."/>
            <person name="Henderson D.K."/>
            <person name="Lau A.F."/>
            <person name="Palmore T.N."/>
            <person name="Segre J.A."/>
        </authorList>
    </citation>
    <scope>NUCLEOTIDE SEQUENCE [LARGE SCALE GENOMIC DNA]</scope>
    <source>
        <strain evidence="4 7">SK-CDC1_0717</strain>
        <strain evidence="3 6">SK-NIH.Env10_0317</strain>
    </source>
</reference>
<evidence type="ECO:0000313" key="6">
    <source>
        <dbReference type="Proteomes" id="UP000286681"/>
    </source>
</evidence>
<organism evidence="2 5">
    <name type="scientific">Sphingomonas koreensis</name>
    <dbReference type="NCBI Taxonomy" id="93064"/>
    <lineage>
        <taxon>Bacteria</taxon>
        <taxon>Pseudomonadati</taxon>
        <taxon>Pseudomonadota</taxon>
        <taxon>Alphaproteobacteria</taxon>
        <taxon>Sphingomonadales</taxon>
        <taxon>Sphingomonadaceae</taxon>
        <taxon>Sphingomonas</taxon>
    </lineage>
</organism>
<protein>
    <submittedName>
        <fullName evidence="2">Pilus assembly protein CpaD</fullName>
    </submittedName>
</protein>
<dbReference type="KEGG" id="skr:BRX40_20265"/>
<dbReference type="Proteomes" id="UP000286681">
    <property type="component" value="Unassembled WGS sequence"/>
</dbReference>